<evidence type="ECO:0000256" key="2">
    <source>
        <dbReference type="ARBA" id="ARBA00022729"/>
    </source>
</evidence>
<dbReference type="InterPro" id="IPR027385">
    <property type="entry name" value="Beta-barrel_OMP"/>
</dbReference>
<dbReference type="Gene3D" id="2.40.160.20">
    <property type="match status" value="1"/>
</dbReference>
<evidence type="ECO:0000313" key="8">
    <source>
        <dbReference type="EMBL" id="GLK75080.1"/>
    </source>
</evidence>
<feature type="signal peptide" evidence="6">
    <location>
        <begin position="1"/>
        <end position="21"/>
    </location>
</feature>
<comment type="caution">
    <text evidence="8">The sequence shown here is derived from an EMBL/GenBank/DDBJ whole genome shotgun (WGS) entry which is preliminary data.</text>
</comment>
<dbReference type="InterPro" id="IPR011250">
    <property type="entry name" value="OMP/PagP_B-barrel"/>
</dbReference>
<evidence type="ECO:0000259" key="7">
    <source>
        <dbReference type="Pfam" id="PF13505"/>
    </source>
</evidence>
<dbReference type="RefSeq" id="WP_271203055.1">
    <property type="nucleotide sequence ID" value="NZ_BSFK01000005.1"/>
</dbReference>
<evidence type="ECO:0000256" key="1">
    <source>
        <dbReference type="ARBA" id="ARBA00004442"/>
    </source>
</evidence>
<evidence type="ECO:0000256" key="3">
    <source>
        <dbReference type="ARBA" id="ARBA00023136"/>
    </source>
</evidence>
<evidence type="ECO:0000256" key="4">
    <source>
        <dbReference type="ARBA" id="ARBA00023237"/>
    </source>
</evidence>
<proteinExistence type="inferred from homology"/>
<protein>
    <submittedName>
        <fullName evidence="8">Outer membrane protein</fullName>
    </submittedName>
</protein>
<comment type="subcellular location">
    <subcellularLocation>
        <location evidence="1">Cell outer membrane</location>
    </subcellularLocation>
</comment>
<dbReference type="SUPFAM" id="SSF56925">
    <property type="entry name" value="OMPA-like"/>
    <property type="match status" value="1"/>
</dbReference>
<reference evidence="8" key="1">
    <citation type="journal article" date="2014" name="Int. J. Syst. Evol. Microbiol.">
        <title>Complete genome sequence of Corynebacterium casei LMG S-19264T (=DSM 44701T), isolated from a smear-ripened cheese.</title>
        <authorList>
            <consortium name="US DOE Joint Genome Institute (JGI-PGF)"/>
            <person name="Walter F."/>
            <person name="Albersmeier A."/>
            <person name="Kalinowski J."/>
            <person name="Ruckert C."/>
        </authorList>
    </citation>
    <scope>NUCLEOTIDE SEQUENCE</scope>
    <source>
        <strain evidence="8">VKM B-2555</strain>
    </source>
</reference>
<evidence type="ECO:0000256" key="5">
    <source>
        <dbReference type="ARBA" id="ARBA00038306"/>
    </source>
</evidence>
<feature type="domain" description="Outer membrane protein beta-barrel" evidence="7">
    <location>
        <begin position="32"/>
        <end position="232"/>
    </location>
</feature>
<keyword evidence="2 6" id="KW-0732">Signal</keyword>
<dbReference type="Proteomes" id="UP001143364">
    <property type="component" value="Unassembled WGS sequence"/>
</dbReference>
<accession>A0A9W6JFT6</accession>
<evidence type="ECO:0000256" key="6">
    <source>
        <dbReference type="SAM" id="SignalP"/>
    </source>
</evidence>
<sequence length="236" mass="24253">MRATLFGGAVALVLSAGAAIAADIPSYDAAPAAAAPVPSFSWTGPYIGLQAGYGWLDADNRANGRGFGTSPDGFAIGGYAGYNFQFDNSPLVIGIEGDIANVDGADSRTSRAFTGFANTRVTNDIGYAGAVRARVGYAFDRFLVYGAGGLAFADHDVKARPTAAGGISGSDDTVAVGWTVGGGVEAAVTDNVTARVEYRYSDFGADSFSVSGARLKSDLTENRVMFGVGYKFSSGW</sequence>
<organism evidence="8 9">
    <name type="scientific">Methylopila jiangsuensis</name>
    <dbReference type="NCBI Taxonomy" id="586230"/>
    <lineage>
        <taxon>Bacteria</taxon>
        <taxon>Pseudomonadati</taxon>
        <taxon>Pseudomonadota</taxon>
        <taxon>Alphaproteobacteria</taxon>
        <taxon>Hyphomicrobiales</taxon>
        <taxon>Methylopilaceae</taxon>
        <taxon>Methylopila</taxon>
    </lineage>
</organism>
<comment type="similarity">
    <text evidence="5">Belongs to the Omp25/RopB family.</text>
</comment>
<dbReference type="PANTHER" id="PTHR34001:SF3">
    <property type="entry name" value="BLL7405 PROTEIN"/>
    <property type="match status" value="1"/>
</dbReference>
<dbReference type="AlphaFoldDB" id="A0A9W6JFT6"/>
<evidence type="ECO:0000313" key="9">
    <source>
        <dbReference type="Proteomes" id="UP001143364"/>
    </source>
</evidence>
<dbReference type="InterPro" id="IPR051692">
    <property type="entry name" value="OMP-like"/>
</dbReference>
<keyword evidence="3" id="KW-0472">Membrane</keyword>
<keyword evidence="4" id="KW-0998">Cell outer membrane</keyword>
<dbReference type="PANTHER" id="PTHR34001">
    <property type="entry name" value="BLL7405 PROTEIN"/>
    <property type="match status" value="1"/>
</dbReference>
<feature type="chain" id="PRO_5040998802" evidence="6">
    <location>
        <begin position="22"/>
        <end position="236"/>
    </location>
</feature>
<dbReference type="Pfam" id="PF13505">
    <property type="entry name" value="OMP_b-brl"/>
    <property type="match status" value="1"/>
</dbReference>
<dbReference type="GO" id="GO:0009279">
    <property type="term" value="C:cell outer membrane"/>
    <property type="evidence" value="ECO:0007669"/>
    <property type="project" value="UniProtKB-SubCell"/>
</dbReference>
<reference evidence="8" key="2">
    <citation type="submission" date="2023-01" db="EMBL/GenBank/DDBJ databases">
        <authorList>
            <person name="Sun Q."/>
            <person name="Evtushenko L."/>
        </authorList>
    </citation>
    <scope>NUCLEOTIDE SEQUENCE</scope>
    <source>
        <strain evidence="8">VKM B-2555</strain>
    </source>
</reference>
<name>A0A9W6JFT6_9HYPH</name>
<gene>
    <name evidence="8" type="primary">omp_2</name>
    <name evidence="8" type="ORF">GCM10008171_03340</name>
</gene>
<dbReference type="EMBL" id="BSFK01000005">
    <property type="protein sequence ID" value="GLK75080.1"/>
    <property type="molecule type" value="Genomic_DNA"/>
</dbReference>
<keyword evidence="9" id="KW-1185">Reference proteome</keyword>